<feature type="domain" description="BTB" evidence="5">
    <location>
        <begin position="87"/>
        <end position="154"/>
    </location>
</feature>
<dbReference type="InParanoid" id="B7QFB7"/>
<dbReference type="SMART" id="SM00875">
    <property type="entry name" value="BACK"/>
    <property type="match status" value="1"/>
</dbReference>
<name>B7QFB7_IXOSC</name>
<dbReference type="AlphaFoldDB" id="B7QFB7"/>
<dbReference type="EMBL" id="ABJB010244653">
    <property type="status" value="NOT_ANNOTATED_CDS"/>
    <property type="molecule type" value="Genomic_DNA"/>
</dbReference>
<reference evidence="6 8" key="1">
    <citation type="submission" date="2008-03" db="EMBL/GenBank/DDBJ databases">
        <title>Annotation of Ixodes scapularis.</title>
        <authorList>
            <consortium name="Ixodes scapularis Genome Project Consortium"/>
            <person name="Caler E."/>
            <person name="Hannick L.I."/>
            <person name="Bidwell S."/>
            <person name="Joardar V."/>
            <person name="Thiagarajan M."/>
            <person name="Amedeo P."/>
            <person name="Galinsky K.J."/>
            <person name="Schobel S."/>
            <person name="Inman J."/>
            <person name="Hostetler J."/>
            <person name="Miller J."/>
            <person name="Hammond M."/>
            <person name="Megy K."/>
            <person name="Lawson D."/>
            <person name="Kodira C."/>
            <person name="Sutton G."/>
            <person name="Meyer J."/>
            <person name="Hill C.A."/>
            <person name="Birren B."/>
            <person name="Nene V."/>
            <person name="Collins F."/>
            <person name="Alarcon-Chaidez F."/>
            <person name="Wikel S."/>
            <person name="Strausberg R."/>
        </authorList>
    </citation>
    <scope>NUCLEOTIDE SEQUENCE [LARGE SCALE GENOMIC DNA]</scope>
    <source>
        <strain evidence="8">Wikel</strain>
        <strain evidence="6">Wikel colony</strain>
    </source>
</reference>
<dbReference type="VEuPathDB" id="VectorBase:ISCW012030"/>
<dbReference type="UniPathway" id="UPA00143"/>
<reference evidence="7" key="2">
    <citation type="submission" date="2020-05" db="UniProtKB">
        <authorList>
            <consortium name="EnsemblMetazoa"/>
        </authorList>
    </citation>
    <scope>IDENTIFICATION</scope>
    <source>
        <strain evidence="7">wikel</strain>
    </source>
</reference>
<dbReference type="EMBL" id="DS924794">
    <property type="protein sequence ID" value="EEC17539.1"/>
    <property type="molecule type" value="Genomic_DNA"/>
</dbReference>
<dbReference type="EnsemblMetazoa" id="ISCW012030-RA">
    <property type="protein sequence ID" value="ISCW012030-PA"/>
    <property type="gene ID" value="ISCW012030"/>
</dbReference>
<protein>
    <recommendedName>
        <fullName evidence="5">BTB domain-containing protein</fullName>
    </recommendedName>
</protein>
<evidence type="ECO:0000313" key="7">
    <source>
        <dbReference type="EnsemblMetazoa" id="ISCW012030-PA"/>
    </source>
</evidence>
<keyword evidence="8" id="KW-1185">Reference proteome</keyword>
<dbReference type="Pfam" id="PF01344">
    <property type="entry name" value="Kelch_1"/>
    <property type="match status" value="2"/>
</dbReference>
<dbReference type="SMART" id="SM00612">
    <property type="entry name" value="Kelch"/>
    <property type="match status" value="2"/>
</dbReference>
<evidence type="ECO:0000313" key="8">
    <source>
        <dbReference type="Proteomes" id="UP000001555"/>
    </source>
</evidence>
<dbReference type="SUPFAM" id="SSF54695">
    <property type="entry name" value="POZ domain"/>
    <property type="match status" value="1"/>
</dbReference>
<dbReference type="VEuPathDB" id="VectorBase:ISCI012030"/>
<organism>
    <name type="scientific">Ixodes scapularis</name>
    <name type="common">Black-legged tick</name>
    <name type="synonym">Deer tick</name>
    <dbReference type="NCBI Taxonomy" id="6945"/>
    <lineage>
        <taxon>Eukaryota</taxon>
        <taxon>Metazoa</taxon>
        <taxon>Ecdysozoa</taxon>
        <taxon>Arthropoda</taxon>
        <taxon>Chelicerata</taxon>
        <taxon>Arachnida</taxon>
        <taxon>Acari</taxon>
        <taxon>Parasitiformes</taxon>
        <taxon>Ixodida</taxon>
        <taxon>Ixodoidea</taxon>
        <taxon>Ixodidae</taxon>
        <taxon>Ixodinae</taxon>
        <taxon>Ixodes</taxon>
    </lineage>
</organism>
<evidence type="ECO:0000259" key="5">
    <source>
        <dbReference type="PROSITE" id="PS50097"/>
    </source>
</evidence>
<dbReference type="InterPro" id="IPR006652">
    <property type="entry name" value="Kelch_1"/>
</dbReference>
<evidence type="ECO:0000256" key="3">
    <source>
        <dbReference type="ARBA" id="ARBA00023203"/>
    </source>
</evidence>
<dbReference type="SMART" id="SM00225">
    <property type="entry name" value="BTB"/>
    <property type="match status" value="1"/>
</dbReference>
<dbReference type="GO" id="GO:0016567">
    <property type="term" value="P:protein ubiquitination"/>
    <property type="evidence" value="ECO:0007669"/>
    <property type="project" value="UniProtKB-UniPathway"/>
</dbReference>
<keyword evidence="3" id="KW-0009">Actin-binding</keyword>
<evidence type="ECO:0000256" key="2">
    <source>
        <dbReference type="ARBA" id="ARBA00022737"/>
    </source>
</evidence>
<dbReference type="PANTHER" id="PTHR24412">
    <property type="entry name" value="KELCH PROTEIN"/>
    <property type="match status" value="1"/>
</dbReference>
<proteinExistence type="predicted"/>
<feature type="region of interest" description="Disordered" evidence="4">
    <location>
        <begin position="29"/>
        <end position="59"/>
    </location>
</feature>
<gene>
    <name evidence="6" type="ORF">IscW_ISCW012030</name>
</gene>
<dbReference type="Gene3D" id="3.30.710.10">
    <property type="entry name" value="Potassium Channel Kv1.1, Chain A"/>
    <property type="match status" value="1"/>
</dbReference>
<dbReference type="InterPro" id="IPR011705">
    <property type="entry name" value="BACK"/>
</dbReference>
<dbReference type="OrthoDB" id="45365at2759"/>
<dbReference type="PaxDb" id="6945-B7QFB7"/>
<dbReference type="EMBL" id="ABJB010986265">
    <property type="status" value="NOT_ANNOTATED_CDS"/>
    <property type="molecule type" value="Genomic_DNA"/>
</dbReference>
<dbReference type="HOGENOM" id="CLU_004253_14_5_1"/>
<evidence type="ECO:0000256" key="4">
    <source>
        <dbReference type="SAM" id="MobiDB-lite"/>
    </source>
</evidence>
<dbReference type="InterPro" id="IPR000210">
    <property type="entry name" value="BTB/POZ_dom"/>
</dbReference>
<dbReference type="Proteomes" id="UP000001555">
    <property type="component" value="Unassembled WGS sequence"/>
</dbReference>
<dbReference type="Gene3D" id="2.120.10.80">
    <property type="entry name" value="Kelch-type beta propeller"/>
    <property type="match status" value="1"/>
</dbReference>
<dbReference type="Pfam" id="PF00651">
    <property type="entry name" value="BTB"/>
    <property type="match status" value="1"/>
</dbReference>
<dbReference type="PANTHER" id="PTHR24412:SF475">
    <property type="entry name" value="KELCH-LIKE PROTEIN 17"/>
    <property type="match status" value="1"/>
</dbReference>
<dbReference type="EMBL" id="ABJB011027926">
    <property type="status" value="NOT_ANNOTATED_CDS"/>
    <property type="molecule type" value="Genomic_DNA"/>
</dbReference>
<dbReference type="VEuPathDB" id="VectorBase:ISCP_015932"/>
<dbReference type="InterPro" id="IPR015915">
    <property type="entry name" value="Kelch-typ_b-propeller"/>
</dbReference>
<evidence type="ECO:0000313" key="6">
    <source>
        <dbReference type="EMBL" id="EEC17539.1"/>
    </source>
</evidence>
<dbReference type="EMBL" id="ABJB010603912">
    <property type="status" value="NOT_ANNOTATED_CDS"/>
    <property type="molecule type" value="Genomic_DNA"/>
</dbReference>
<dbReference type="InterPro" id="IPR011333">
    <property type="entry name" value="SKP1/BTB/POZ_sf"/>
</dbReference>
<dbReference type="Gene3D" id="1.25.40.420">
    <property type="match status" value="1"/>
</dbReference>
<keyword evidence="1" id="KW-0880">Kelch repeat</keyword>
<dbReference type="FunFam" id="3.30.710.10:FF:000001">
    <property type="entry name" value="Kelch-like family member 20"/>
    <property type="match status" value="1"/>
</dbReference>
<accession>B7QFB7</accession>
<evidence type="ECO:0000256" key="1">
    <source>
        <dbReference type="ARBA" id="ARBA00022441"/>
    </source>
</evidence>
<dbReference type="EMBL" id="ABJB011048194">
    <property type="status" value="NOT_ANNOTATED_CDS"/>
    <property type="molecule type" value="Genomic_DNA"/>
</dbReference>
<dbReference type="Pfam" id="PF07707">
    <property type="entry name" value="BACK"/>
    <property type="match status" value="1"/>
</dbReference>
<keyword evidence="2" id="KW-0677">Repeat</keyword>
<dbReference type="PROSITE" id="PS50097">
    <property type="entry name" value="BTB"/>
    <property type="match status" value="1"/>
</dbReference>
<dbReference type="SUPFAM" id="SSF117281">
    <property type="entry name" value="Kelch motif"/>
    <property type="match status" value="1"/>
</dbReference>
<sequence length="410" mass="44712">MRLTPPNIPRASGEGGIMLRQASLTTVGGLKSSSDGATRVASSQLPDGEALSGGDGGSGLEAQHVQGNHLSEAFLAMNCMRLKGQLCDVQLTAGGQQLRAHRLVLAASSPYFHAMFNSDMCEKSKGEVVLHDISFMALQLLVEFAYTGEVVITEANVQGLLPAASLVQVGSVRDACCSFLLRQLHPSNCLGIRSFADTHACRDLLCKSHRYALHHFREVAHTDEFLMLPLSQVEDLISSDELNVSSEELVYEATVAWIKHDLSERQKYVGKEGRWRLLPSMHSRRNSCGVAILERSLYAVGGNDGSLCLNSAERFDLAANMWDHVSSMHSRRTTHEVVQADGFLYAVGGNDGSSSLNTVERYDPRHNKWMLVTAMMLRRSSVGAAVLDCPVLERSAQERSYSTSTASSEP</sequence>
<dbReference type="FunFam" id="1.25.40.420:FF:000001">
    <property type="entry name" value="Kelch-like family member 12"/>
    <property type="match status" value="1"/>
</dbReference>
<feature type="compositionally biased region" description="Polar residues" evidence="4">
    <location>
        <begin position="29"/>
        <end position="45"/>
    </location>
</feature>
<dbReference type="STRING" id="6945.B7QFB7"/>
<dbReference type="GO" id="GO:0003779">
    <property type="term" value="F:actin binding"/>
    <property type="evidence" value="ECO:0007669"/>
    <property type="project" value="UniProtKB-KW"/>
</dbReference>